<organism evidence="1 2">
    <name type="scientific">Actinomyces respiraculi</name>
    <dbReference type="NCBI Taxonomy" id="2744574"/>
    <lineage>
        <taxon>Bacteria</taxon>
        <taxon>Bacillati</taxon>
        <taxon>Actinomycetota</taxon>
        <taxon>Actinomycetes</taxon>
        <taxon>Actinomycetales</taxon>
        <taxon>Actinomycetaceae</taxon>
        <taxon>Actinomyces</taxon>
    </lineage>
</organism>
<proteinExistence type="predicted"/>
<dbReference type="KEGG" id="arep:ID810_04195"/>
<evidence type="ECO:0000313" key="2">
    <source>
        <dbReference type="Proteomes" id="UP000594637"/>
    </source>
</evidence>
<dbReference type="EMBL" id="CP063989">
    <property type="protein sequence ID" value="QPL06548.1"/>
    <property type="molecule type" value="Genomic_DNA"/>
</dbReference>
<name>A0A7T0PXI2_9ACTO</name>
<accession>A0A7T0PXI2</accession>
<dbReference type="AlphaFoldDB" id="A0A7T0PXI2"/>
<dbReference type="GO" id="GO:0016740">
    <property type="term" value="F:transferase activity"/>
    <property type="evidence" value="ECO:0007669"/>
    <property type="project" value="UniProtKB-KW"/>
</dbReference>
<reference evidence="1 2" key="1">
    <citation type="submission" date="2020-11" db="EMBL/GenBank/DDBJ databases">
        <title>Actinomyces sp. ZJ750.</title>
        <authorList>
            <person name="Zhou J."/>
        </authorList>
    </citation>
    <scope>NUCLEOTIDE SEQUENCE [LARGE SCALE GENOMIC DNA]</scope>
    <source>
        <strain evidence="1 2">ZJ750</strain>
    </source>
</reference>
<sequence>MTVVIALLLTVASATAIYLDVKRLTFVADSAAAAAARRVGPDTYYQGDVSAADSDSGAVPGALTDTAVHDAAVEDLAAQAALVTLEGVEVVQAYALDGDTAVVTLTARSRPPFLPWDILPSEGFEITATSTARVTAGP</sequence>
<keyword evidence="1" id="KW-0808">Transferase</keyword>
<protein>
    <submittedName>
        <fullName evidence="1">Glycosyltransferase</fullName>
    </submittedName>
</protein>
<dbReference type="Proteomes" id="UP000594637">
    <property type="component" value="Chromosome"/>
</dbReference>
<gene>
    <name evidence="1" type="ORF">ID810_04195</name>
</gene>
<keyword evidence="2" id="KW-1185">Reference proteome</keyword>
<evidence type="ECO:0000313" key="1">
    <source>
        <dbReference type="EMBL" id="QPL06548.1"/>
    </source>
</evidence>